<dbReference type="AlphaFoldDB" id="A0A7Z7HRW8"/>
<evidence type="ECO:0000313" key="2">
    <source>
        <dbReference type="EMBL" id="SMB27033.1"/>
    </source>
</evidence>
<proteinExistence type="predicted"/>
<feature type="domain" description="Luciferase-like" evidence="1">
    <location>
        <begin position="10"/>
        <end position="306"/>
    </location>
</feature>
<protein>
    <recommendedName>
        <fullName evidence="1">Luciferase-like domain-containing protein</fullName>
    </recommendedName>
</protein>
<dbReference type="NCBIfam" id="TIGR03617">
    <property type="entry name" value="F420_MSMEG_2256"/>
    <property type="match status" value="1"/>
</dbReference>
<dbReference type="RefSeq" id="WP_197706879.1">
    <property type="nucleotide sequence ID" value="NZ_LT837803.1"/>
</dbReference>
<sequence>MKIYTTAPLEDPRAARRIYKELEDIGYDGGFSFEAKHDPFLALAVAAEHTTTLRLGTAIAIAFARNPMNLANLGYDMQSISAGRFVLGLGSQVRPHIEKRFSSVWSHPAERMREIVLAIKAIWDCWEGRAPLDFEGRFYRHTLMIPAFNPGPNPYGPPPIFTGGFGPKMTAVAGEVSDGFIAHPFNTRRSLLQNTLPALQDGLAKSGRRRTDIEVMCATLVVTADTEEALAASKLAARKQLAFYGSTPAYLPTLAAHGWETLHNELNRLSKAGRWDDMTALIGDDILNEIAVVGERHEIPSKLKTRLEGIADSVSLTHNRSPDPSHWADVVRAMKAGEK</sequence>
<dbReference type="Pfam" id="PF00296">
    <property type="entry name" value="Bac_luciferase"/>
    <property type="match status" value="1"/>
</dbReference>
<reference evidence="2" key="1">
    <citation type="submission" date="2017-03" db="EMBL/GenBank/DDBJ databases">
        <authorList>
            <consortium name="AG Boll"/>
        </authorList>
    </citation>
    <scope>NUCLEOTIDE SEQUENCE [LARGE SCALE GENOMIC DNA]</scope>
    <source>
        <strain evidence="2">Chol</strain>
    </source>
</reference>
<dbReference type="PANTHER" id="PTHR43244">
    <property type="match status" value="1"/>
</dbReference>
<name>A0A7Z7HRW8_9PROT</name>
<dbReference type="EMBL" id="LT837803">
    <property type="protein sequence ID" value="SMB27033.1"/>
    <property type="molecule type" value="Genomic_DNA"/>
</dbReference>
<dbReference type="Gene3D" id="3.20.20.30">
    <property type="entry name" value="Luciferase-like domain"/>
    <property type="match status" value="1"/>
</dbReference>
<dbReference type="InterPro" id="IPR019919">
    <property type="entry name" value="Lucif-like_OxRdtase_MSMEG_2256"/>
</dbReference>
<evidence type="ECO:0000313" key="3">
    <source>
        <dbReference type="Proteomes" id="UP000242886"/>
    </source>
</evidence>
<dbReference type="InterPro" id="IPR036661">
    <property type="entry name" value="Luciferase-like_sf"/>
</dbReference>
<dbReference type="PANTHER" id="PTHR43244:SF2">
    <property type="entry name" value="CONSERVED HYPOTHETICAL ALANINE AND PROLINE-RICH PROTEIN"/>
    <property type="match status" value="1"/>
</dbReference>
<dbReference type="InterPro" id="IPR011251">
    <property type="entry name" value="Luciferase-like_dom"/>
</dbReference>
<dbReference type="Proteomes" id="UP000242886">
    <property type="component" value="Chromosome SDENCHOL"/>
</dbReference>
<organism evidence="2 3">
    <name type="scientific">Sterolibacterium denitrificans</name>
    <dbReference type="NCBI Taxonomy" id="157592"/>
    <lineage>
        <taxon>Bacteria</taxon>
        <taxon>Pseudomonadati</taxon>
        <taxon>Pseudomonadota</taxon>
        <taxon>Betaproteobacteria</taxon>
        <taxon>Nitrosomonadales</taxon>
        <taxon>Sterolibacteriaceae</taxon>
        <taxon>Sterolibacterium</taxon>
    </lineage>
</organism>
<dbReference type="InterPro" id="IPR050564">
    <property type="entry name" value="F420-G6PD/mer"/>
</dbReference>
<dbReference type="SUPFAM" id="SSF51679">
    <property type="entry name" value="Bacterial luciferase-like"/>
    <property type="match status" value="1"/>
</dbReference>
<keyword evidence="3" id="KW-1185">Reference proteome</keyword>
<dbReference type="GO" id="GO:0016705">
    <property type="term" value="F:oxidoreductase activity, acting on paired donors, with incorporation or reduction of molecular oxygen"/>
    <property type="evidence" value="ECO:0007669"/>
    <property type="project" value="InterPro"/>
</dbReference>
<gene>
    <name evidence="2" type="ORF">SDENCHOL_20278</name>
</gene>
<evidence type="ECO:0000259" key="1">
    <source>
        <dbReference type="Pfam" id="PF00296"/>
    </source>
</evidence>
<dbReference type="CDD" id="cd01097">
    <property type="entry name" value="Tetrahydromethanopterin_reductase"/>
    <property type="match status" value="1"/>
</dbReference>
<accession>A0A7Z7HRW8</accession>